<protein>
    <recommendedName>
        <fullName evidence="2">RING-type E3 ubiquitin transferase</fullName>
        <ecNumber evidence="2">2.3.2.27</ecNumber>
    </recommendedName>
</protein>
<organism evidence="11 12">
    <name type="scientific">Ostreobium quekettii</name>
    <dbReference type="NCBI Taxonomy" id="121088"/>
    <lineage>
        <taxon>Eukaryota</taxon>
        <taxon>Viridiplantae</taxon>
        <taxon>Chlorophyta</taxon>
        <taxon>core chlorophytes</taxon>
        <taxon>Ulvophyceae</taxon>
        <taxon>TCBD clade</taxon>
        <taxon>Bryopsidales</taxon>
        <taxon>Ostreobineae</taxon>
        <taxon>Ostreobiaceae</taxon>
        <taxon>Ostreobium</taxon>
    </lineage>
</organism>
<dbReference type="PANTHER" id="PTHR22996">
    <property type="entry name" value="MAHOGUNIN"/>
    <property type="match status" value="1"/>
</dbReference>
<reference evidence="11" key="1">
    <citation type="submission" date="2020-12" db="EMBL/GenBank/DDBJ databases">
        <authorList>
            <person name="Iha C."/>
        </authorList>
    </citation>
    <scope>NUCLEOTIDE SEQUENCE</scope>
</reference>
<keyword evidence="5 8" id="KW-0863">Zinc-finger</keyword>
<evidence type="ECO:0000256" key="1">
    <source>
        <dbReference type="ARBA" id="ARBA00000900"/>
    </source>
</evidence>
<keyword evidence="3" id="KW-0808">Transferase</keyword>
<keyword evidence="7" id="KW-0862">Zinc</keyword>
<evidence type="ECO:0000313" key="11">
    <source>
        <dbReference type="EMBL" id="CAD7696437.1"/>
    </source>
</evidence>
<dbReference type="GO" id="GO:0008270">
    <property type="term" value="F:zinc ion binding"/>
    <property type="evidence" value="ECO:0007669"/>
    <property type="project" value="UniProtKB-KW"/>
</dbReference>
<keyword evidence="4" id="KW-0479">Metal-binding</keyword>
<gene>
    <name evidence="11" type="ORF">OSTQU699_LOCUS1798</name>
</gene>
<accession>A0A8S1IQ72</accession>
<dbReference type="SUPFAM" id="SSF57850">
    <property type="entry name" value="RING/U-box"/>
    <property type="match status" value="1"/>
</dbReference>
<evidence type="ECO:0000259" key="10">
    <source>
        <dbReference type="PROSITE" id="PS50089"/>
    </source>
</evidence>
<evidence type="ECO:0000256" key="3">
    <source>
        <dbReference type="ARBA" id="ARBA00022679"/>
    </source>
</evidence>
<evidence type="ECO:0000256" key="7">
    <source>
        <dbReference type="ARBA" id="ARBA00022833"/>
    </source>
</evidence>
<feature type="region of interest" description="Disordered" evidence="9">
    <location>
        <begin position="12"/>
        <end position="31"/>
    </location>
</feature>
<dbReference type="InterPro" id="IPR001841">
    <property type="entry name" value="Znf_RING"/>
</dbReference>
<feature type="compositionally biased region" description="Low complexity" evidence="9">
    <location>
        <begin position="13"/>
        <end position="22"/>
    </location>
</feature>
<dbReference type="InterPro" id="IPR013083">
    <property type="entry name" value="Znf_RING/FYVE/PHD"/>
</dbReference>
<comment type="catalytic activity">
    <reaction evidence="1">
        <text>S-ubiquitinyl-[E2 ubiquitin-conjugating enzyme]-L-cysteine + [acceptor protein]-L-lysine = [E2 ubiquitin-conjugating enzyme]-L-cysteine + N(6)-ubiquitinyl-[acceptor protein]-L-lysine.</text>
        <dbReference type="EC" id="2.3.2.27"/>
    </reaction>
</comment>
<dbReference type="SMART" id="SM00184">
    <property type="entry name" value="RING"/>
    <property type="match status" value="1"/>
</dbReference>
<feature type="compositionally biased region" description="Basic and acidic residues" evidence="9">
    <location>
        <begin position="305"/>
        <end position="316"/>
    </location>
</feature>
<evidence type="ECO:0000256" key="5">
    <source>
        <dbReference type="ARBA" id="ARBA00022771"/>
    </source>
</evidence>
<evidence type="ECO:0000313" key="12">
    <source>
        <dbReference type="Proteomes" id="UP000708148"/>
    </source>
</evidence>
<evidence type="ECO:0000256" key="9">
    <source>
        <dbReference type="SAM" id="MobiDB-lite"/>
    </source>
</evidence>
<dbReference type="PROSITE" id="PS50089">
    <property type="entry name" value="ZF_RING_2"/>
    <property type="match status" value="1"/>
</dbReference>
<comment type="caution">
    <text evidence="11">The sequence shown here is derived from an EMBL/GenBank/DDBJ whole genome shotgun (WGS) entry which is preliminary data.</text>
</comment>
<dbReference type="EMBL" id="CAJHUC010000478">
    <property type="protein sequence ID" value="CAD7696437.1"/>
    <property type="molecule type" value="Genomic_DNA"/>
</dbReference>
<dbReference type="GO" id="GO:0016567">
    <property type="term" value="P:protein ubiquitination"/>
    <property type="evidence" value="ECO:0007669"/>
    <property type="project" value="TreeGrafter"/>
</dbReference>
<dbReference type="Gene3D" id="3.30.40.10">
    <property type="entry name" value="Zinc/RING finger domain, C3HC4 (zinc finger)"/>
    <property type="match status" value="1"/>
</dbReference>
<proteinExistence type="predicted"/>
<keyword evidence="6" id="KW-0833">Ubl conjugation pathway</keyword>
<dbReference type="Pfam" id="PF26192">
    <property type="entry name" value="RNF157-like_N"/>
    <property type="match status" value="1"/>
</dbReference>
<dbReference type="Pfam" id="PF13920">
    <property type="entry name" value="zf-C3HC4_3"/>
    <property type="match status" value="1"/>
</dbReference>
<dbReference type="InterPro" id="IPR058981">
    <property type="entry name" value="MGRN1/RNF157-like_N"/>
</dbReference>
<dbReference type="PANTHER" id="PTHR22996:SF0">
    <property type="entry name" value="RE60872P-RELATED"/>
    <property type="match status" value="1"/>
</dbReference>
<evidence type="ECO:0000256" key="8">
    <source>
        <dbReference type="PROSITE-ProRule" id="PRU00175"/>
    </source>
</evidence>
<dbReference type="InterPro" id="IPR045194">
    <property type="entry name" value="MGRN1/RNF157-like"/>
</dbReference>
<feature type="region of interest" description="Disordered" evidence="9">
    <location>
        <begin position="305"/>
        <end position="326"/>
    </location>
</feature>
<dbReference type="Proteomes" id="UP000708148">
    <property type="component" value="Unassembled WGS sequence"/>
</dbReference>
<dbReference type="EC" id="2.3.2.27" evidence="2"/>
<dbReference type="GO" id="GO:0061630">
    <property type="term" value="F:ubiquitin protein ligase activity"/>
    <property type="evidence" value="ECO:0007669"/>
    <property type="project" value="UniProtKB-EC"/>
</dbReference>
<name>A0A8S1IQ72_9CHLO</name>
<evidence type="ECO:0000256" key="6">
    <source>
        <dbReference type="ARBA" id="ARBA00022786"/>
    </source>
</evidence>
<sequence>MGRPAPWVASKLGYRQGPGYRQPGPPAPQASQLQQTKTIRNQVNLKKPTLRVVPRAGEGSLITPTFKFDASAPCSVTVFFMAKEESDKACRLTTQKQEAGSRVLYEKGLGHMFPPPGDEECAKAHSLDVDLYTTAELTNLSLSKTDAVPIVIRLETVTDKGVQEGHKLGELEPGCATPTWVQSQTTYACLVKDEDGTWEARPIRQKIWVENVSYELQEIYGIQDIYGGDKKEKGAMPNPAGYSEDLEGRECVICLAAVRDTTVLPCRHMCMCEQCARELQRQQVSRCPICRDVIESLLHIKRPEKKAGEKKEETLAEKTGTAISAK</sequence>
<evidence type="ECO:0000256" key="4">
    <source>
        <dbReference type="ARBA" id="ARBA00022723"/>
    </source>
</evidence>
<evidence type="ECO:0000256" key="2">
    <source>
        <dbReference type="ARBA" id="ARBA00012483"/>
    </source>
</evidence>
<dbReference type="AlphaFoldDB" id="A0A8S1IQ72"/>
<keyword evidence="12" id="KW-1185">Reference proteome</keyword>
<feature type="domain" description="RING-type" evidence="10">
    <location>
        <begin position="251"/>
        <end position="291"/>
    </location>
</feature>
<dbReference type="OrthoDB" id="1711136at2759"/>